<keyword evidence="2" id="KW-0804">Transcription</keyword>
<dbReference type="EMBL" id="JABCRI010000010">
    <property type="protein sequence ID" value="KAF8399581.1"/>
    <property type="molecule type" value="Genomic_DNA"/>
</dbReference>
<dbReference type="OrthoDB" id="994442at2759"/>
<proteinExistence type="predicted"/>
<dbReference type="PANTHER" id="PTHR33124">
    <property type="entry name" value="TRANSCRIPTION FACTOR IBH1-LIKE 1"/>
    <property type="match status" value="1"/>
</dbReference>
<accession>A0A834Z667</accession>
<feature type="region of interest" description="Disordered" evidence="3">
    <location>
        <begin position="1"/>
        <end position="26"/>
    </location>
</feature>
<feature type="compositionally biased region" description="Basic residues" evidence="3">
    <location>
        <begin position="11"/>
        <end position="23"/>
    </location>
</feature>
<evidence type="ECO:0000256" key="3">
    <source>
        <dbReference type="SAM" id="MobiDB-lite"/>
    </source>
</evidence>
<comment type="caution">
    <text evidence="4">The sequence shown here is derived from an EMBL/GenBank/DDBJ whole genome shotgun (WGS) entry which is preliminary data.</text>
</comment>
<evidence type="ECO:0000313" key="4">
    <source>
        <dbReference type="EMBL" id="KAF8399581.1"/>
    </source>
</evidence>
<dbReference type="PANTHER" id="PTHR33124:SF57">
    <property type="entry name" value="TRANSCRIPTION FACTOR UPBEAT-LIKE PROTEIN"/>
    <property type="match status" value="1"/>
</dbReference>
<dbReference type="GO" id="GO:0006355">
    <property type="term" value="P:regulation of DNA-templated transcription"/>
    <property type="evidence" value="ECO:0007669"/>
    <property type="project" value="InterPro"/>
</dbReference>
<protein>
    <submittedName>
        <fullName evidence="4">Uncharacterized protein</fullName>
    </submittedName>
</protein>
<evidence type="ECO:0000313" key="5">
    <source>
        <dbReference type="Proteomes" id="UP000655225"/>
    </source>
</evidence>
<dbReference type="OMA" id="KTQTTRG"/>
<dbReference type="Proteomes" id="UP000655225">
    <property type="component" value="Unassembled WGS sequence"/>
</dbReference>
<evidence type="ECO:0000256" key="1">
    <source>
        <dbReference type="ARBA" id="ARBA00023015"/>
    </source>
</evidence>
<dbReference type="InterPro" id="IPR044660">
    <property type="entry name" value="IBH1-like"/>
</dbReference>
<evidence type="ECO:0000256" key="2">
    <source>
        <dbReference type="ARBA" id="ARBA00023163"/>
    </source>
</evidence>
<reference evidence="4 5" key="1">
    <citation type="submission" date="2020-04" db="EMBL/GenBank/DDBJ databases">
        <title>Plant Genome Project.</title>
        <authorList>
            <person name="Zhang R.-G."/>
        </authorList>
    </citation>
    <scope>NUCLEOTIDE SEQUENCE [LARGE SCALE GENOMIC DNA]</scope>
    <source>
        <strain evidence="4">YNK0</strain>
        <tissue evidence="4">Leaf</tissue>
    </source>
</reference>
<dbReference type="AlphaFoldDB" id="A0A834Z667"/>
<gene>
    <name evidence="4" type="ORF">HHK36_015448</name>
</gene>
<dbReference type="GO" id="GO:0046983">
    <property type="term" value="F:protein dimerization activity"/>
    <property type="evidence" value="ECO:0007669"/>
    <property type="project" value="InterPro"/>
</dbReference>
<feature type="compositionally biased region" description="Low complexity" evidence="3">
    <location>
        <begin position="1"/>
        <end position="10"/>
    </location>
</feature>
<name>A0A834Z667_TETSI</name>
<dbReference type="InterPro" id="IPR036638">
    <property type="entry name" value="HLH_DNA-bd_sf"/>
</dbReference>
<keyword evidence="5" id="KW-1185">Reference proteome</keyword>
<organism evidence="4 5">
    <name type="scientific">Tetracentron sinense</name>
    <name type="common">Spur-leaf</name>
    <dbReference type="NCBI Taxonomy" id="13715"/>
    <lineage>
        <taxon>Eukaryota</taxon>
        <taxon>Viridiplantae</taxon>
        <taxon>Streptophyta</taxon>
        <taxon>Embryophyta</taxon>
        <taxon>Tracheophyta</taxon>
        <taxon>Spermatophyta</taxon>
        <taxon>Magnoliopsida</taxon>
        <taxon>Trochodendrales</taxon>
        <taxon>Trochodendraceae</taxon>
        <taxon>Tetracentron</taxon>
    </lineage>
</organism>
<dbReference type="SUPFAM" id="SSF47459">
    <property type="entry name" value="HLH, helix-loop-helix DNA-binding domain"/>
    <property type="match status" value="1"/>
</dbReference>
<sequence>MSSRPRSVTRSLRRKRSSRRRSKTGFCRAGKSSRISFNGGRAGVEVGERLETLKNLIPPKNGEMKADSLLNETANYIVLLRTQVDILQRLIEFYGSN</sequence>
<keyword evidence="1" id="KW-0805">Transcription regulation</keyword>